<name>A0A1M2VZJ1_TRAPU</name>
<dbReference type="OrthoDB" id="3185381at2759"/>
<comment type="caution">
    <text evidence="3">The sequence shown here is derived from an EMBL/GenBank/DDBJ whole genome shotgun (WGS) entry which is preliminary data.</text>
</comment>
<dbReference type="Pfam" id="PF20236">
    <property type="entry name" value="DUF6593"/>
    <property type="match status" value="1"/>
</dbReference>
<evidence type="ECO:0000259" key="2">
    <source>
        <dbReference type="Pfam" id="PF20236"/>
    </source>
</evidence>
<sequence>MLTAPQSVYYIRSEHHGGPAAGTGDEKAHRLVLTTTSLRNVVLANSTDVLYYEVVTPRWERHLTRVSRLDVNTRGFDPVAELLNGRPVGEGPKADESGGGGSNDEEAKRVVALRFYGMGELRPVDDFLHMEVEGERKDPDELRAWFRSKDGHKYTWRANKARLELTRDDDPEKALVSFHRERRYLHVLRMSQHPYLEVHPAALESLDYIIDSDGHQISYEPVKQSAEGGSRGNFATLGLTGGMRANWVCVHAKERDSDESTVAPETQDGISEFEGSVVFVRIPLVEAQRKVQEMLKDDGQGHCRFDATMRRRGVRT</sequence>
<feature type="domain" description="DUF6593" evidence="2">
    <location>
        <begin position="37"/>
        <end position="210"/>
    </location>
</feature>
<evidence type="ECO:0000313" key="4">
    <source>
        <dbReference type="Proteomes" id="UP000184267"/>
    </source>
</evidence>
<evidence type="ECO:0000256" key="1">
    <source>
        <dbReference type="SAM" id="MobiDB-lite"/>
    </source>
</evidence>
<protein>
    <recommendedName>
        <fullName evidence="2">DUF6593 domain-containing protein</fullName>
    </recommendedName>
</protein>
<keyword evidence="4" id="KW-1185">Reference proteome</keyword>
<evidence type="ECO:0000313" key="3">
    <source>
        <dbReference type="EMBL" id="OJT13029.1"/>
    </source>
</evidence>
<dbReference type="Proteomes" id="UP000184267">
    <property type="component" value="Unassembled WGS sequence"/>
</dbReference>
<accession>A0A1M2VZJ1</accession>
<dbReference type="AlphaFoldDB" id="A0A1M2VZJ1"/>
<feature type="region of interest" description="Disordered" evidence="1">
    <location>
        <begin position="81"/>
        <end position="104"/>
    </location>
</feature>
<proteinExistence type="predicted"/>
<dbReference type="EMBL" id="MNAD01000440">
    <property type="protein sequence ID" value="OJT13029.1"/>
    <property type="molecule type" value="Genomic_DNA"/>
</dbReference>
<dbReference type="InterPro" id="IPR046528">
    <property type="entry name" value="DUF6593"/>
</dbReference>
<organism evidence="3 4">
    <name type="scientific">Trametes pubescens</name>
    <name type="common">White-rot fungus</name>
    <dbReference type="NCBI Taxonomy" id="154538"/>
    <lineage>
        <taxon>Eukaryota</taxon>
        <taxon>Fungi</taxon>
        <taxon>Dikarya</taxon>
        <taxon>Basidiomycota</taxon>
        <taxon>Agaricomycotina</taxon>
        <taxon>Agaricomycetes</taxon>
        <taxon>Polyporales</taxon>
        <taxon>Polyporaceae</taxon>
        <taxon>Trametes</taxon>
    </lineage>
</organism>
<reference evidence="3 4" key="1">
    <citation type="submission" date="2016-10" db="EMBL/GenBank/DDBJ databases">
        <title>Genome sequence of the basidiomycete white-rot fungus Trametes pubescens.</title>
        <authorList>
            <person name="Makela M.R."/>
            <person name="Granchi Z."/>
            <person name="Peng M."/>
            <person name="De Vries R.P."/>
            <person name="Grigoriev I."/>
            <person name="Riley R."/>
            <person name="Hilden K."/>
        </authorList>
    </citation>
    <scope>NUCLEOTIDE SEQUENCE [LARGE SCALE GENOMIC DNA]</scope>
    <source>
        <strain evidence="3 4">FBCC735</strain>
    </source>
</reference>
<gene>
    <name evidence="3" type="ORF">TRAPUB_10438</name>
</gene>